<dbReference type="EMBL" id="NMTR01000014">
    <property type="protein sequence ID" value="PDX61459.1"/>
    <property type="molecule type" value="Genomic_DNA"/>
</dbReference>
<keyword evidence="2" id="KW-1185">Reference proteome</keyword>
<gene>
    <name evidence="1" type="primary">tig</name>
    <name evidence="1" type="ORF">CGS49_05510</name>
</gene>
<dbReference type="Proteomes" id="UP000220959">
    <property type="component" value="Unassembled WGS sequence"/>
</dbReference>
<comment type="caution">
    <text evidence="1">The sequence shown here is derived from an EMBL/GenBank/DDBJ whole genome shotgun (WGS) entry which is preliminary data.</text>
</comment>
<reference evidence="1 2" key="1">
    <citation type="journal article" date="2017" name="Front. Microbiol.">
        <title>New Insights into the Diversity of the Genus Faecalibacterium.</title>
        <authorList>
            <person name="Benevides L."/>
            <person name="Burman S."/>
            <person name="Martin R."/>
            <person name="Robert V."/>
            <person name="Thomas M."/>
            <person name="Miquel S."/>
            <person name="Chain F."/>
            <person name="Sokol H."/>
            <person name="Bermudez-Humaran L.G."/>
            <person name="Morrison M."/>
            <person name="Langella P."/>
            <person name="Azevedo V.A."/>
            <person name="Chatel J.M."/>
            <person name="Soares S."/>
        </authorList>
    </citation>
    <scope>NUCLEOTIDE SEQUENCE [LARGE SCALE GENOMIC DNA]</scope>
    <source>
        <strain evidence="2">CNCM I-4541</strain>
    </source>
</reference>
<organism evidence="1 2">
    <name type="scientific">Faecalibacterium langellae</name>
    <dbReference type="NCBI Taxonomy" id="3435293"/>
    <lineage>
        <taxon>Bacteria</taxon>
        <taxon>Bacillati</taxon>
        <taxon>Bacillota</taxon>
        <taxon>Clostridia</taxon>
        <taxon>Eubacteriales</taxon>
        <taxon>Oscillospiraceae</taxon>
        <taxon>Faecalibacterium</taxon>
    </lineage>
</organism>
<proteinExistence type="predicted"/>
<protein>
    <submittedName>
        <fullName evidence="1">Trigger factor</fullName>
    </submittedName>
</protein>
<accession>A0ACC9D028</accession>
<name>A0ACC9D028_9FIRM</name>
<evidence type="ECO:0000313" key="2">
    <source>
        <dbReference type="Proteomes" id="UP000220959"/>
    </source>
</evidence>
<evidence type="ECO:0000313" key="1">
    <source>
        <dbReference type="EMBL" id="PDX61459.1"/>
    </source>
</evidence>
<sequence>MPPSPKGEGLHSFIVTEPPGHFHRFRRFCSTKPGKSDTKPPQDLWKFCKELSFCRSSVYNGTVSFAFPALCGPLQQEVIRLNSTTRKILCILCAIAAAACVILACFTLSKKKQTTEEAASSAAAAVSRFGSVADFDYENFNYSDDLDENGRWTAIQNTADYITLPADYNAISINEADLTPAEDDIQFQISTLLSRYATTQEVTGRAAQSGDIANIDYSGTVDGVAFTGGTAEGYDLTLGSGSFIDGFEDQIIGHNVGDTFDVTVTFPDGYGDSTDAEGNTITLSGKEAVFSVTLNALSVSVTPELTDEWVDSNFGTTDGLHTADDLHSYFSSALYADNYENAIVDYLMENSEFKALPSVLTSYYIRMFLSYYNQYASRYGMDLDAFAQTQGYTDADAMLAASDSYFEHLAKQDLIFQAVADAENITPTQEQIDAADAEYADTYGQNRARLNALQSCVLDWLEDHATVS</sequence>